<dbReference type="STRING" id="1848.SAMN05443637_112107"/>
<evidence type="ECO:0008006" key="4">
    <source>
        <dbReference type="Google" id="ProtNLM"/>
    </source>
</evidence>
<sequence length="573" mass="59397">MSELVSPPSGAAHSEDPGPDTQPGTQPATVPAQAEAEHDRTPADKTAGKTTGQGADEAADETAEKSASDGTAPGSVFAGRYRLTTRVGTDPAAGAEFWQAVDTVLQRDVALTVLRRLGVDSAGADPGWSDRAEEMVSRALRSGSFEHRGCARLLDVLTPGAPGLPRDVLGVAVTEWVPGRSLAEAVSGGLLRPLTAARAVLPLAGAAEAAHLHGLVLGCDHPQRVRVTPDGRAQIGFAMPRPETTPADDVRGLGAVLYTLLTAQWPLSRADAARAGLEAALRDADDVPVPPSTQRPGVPVELDTLTVGTLGPEGSPGHVHTAASVRALLDQVVEEDERVALFPPERDGVPAEPGDVWQEKDATPPDPRRRRKLLLGLSALGVAVLATFGFVGSQVLSVFTPSEPAIVVPGSLAAPGANAPAAAVPRTGTVLALDADVYDKFGDGDNGSRVGRVIDGDPNSSWRTSSYKQQFPAFKPGIGVVVTFESAVQLADLTIESPSVGTVVEIRSTPSVDAALEETAVMATATLNAGSTTIPLANSQPVKHVLVWITKLSTVNGDIATQIDEIKFRRATG</sequence>
<name>A0A1M6VGC6_PSETH</name>
<dbReference type="CDD" id="cd13973">
    <property type="entry name" value="PK_MviN-like"/>
    <property type="match status" value="1"/>
</dbReference>
<feature type="compositionally biased region" description="Basic and acidic residues" evidence="1">
    <location>
        <begin position="35"/>
        <end position="47"/>
    </location>
</feature>
<dbReference type="InterPro" id="IPR011009">
    <property type="entry name" value="Kinase-like_dom_sf"/>
</dbReference>
<evidence type="ECO:0000313" key="3">
    <source>
        <dbReference type="Proteomes" id="UP000184363"/>
    </source>
</evidence>
<keyword evidence="3" id="KW-1185">Reference proteome</keyword>
<feature type="region of interest" description="Disordered" evidence="1">
    <location>
        <begin position="343"/>
        <end position="368"/>
    </location>
</feature>
<evidence type="ECO:0000313" key="2">
    <source>
        <dbReference type="EMBL" id="SHK80519.1"/>
    </source>
</evidence>
<dbReference type="OrthoDB" id="9786339at2"/>
<protein>
    <recommendedName>
        <fullName evidence="4">Peptidoglycan lipid II flippase</fullName>
    </recommendedName>
</protein>
<dbReference type="SUPFAM" id="SSF56112">
    <property type="entry name" value="Protein kinase-like (PK-like)"/>
    <property type="match status" value="1"/>
</dbReference>
<accession>A0A1M6VGC6</accession>
<proteinExistence type="predicted"/>
<organism evidence="2 3">
    <name type="scientific">Pseudonocardia thermophila</name>
    <dbReference type="NCBI Taxonomy" id="1848"/>
    <lineage>
        <taxon>Bacteria</taxon>
        <taxon>Bacillati</taxon>
        <taxon>Actinomycetota</taxon>
        <taxon>Actinomycetes</taxon>
        <taxon>Pseudonocardiales</taxon>
        <taxon>Pseudonocardiaceae</taxon>
        <taxon>Pseudonocardia</taxon>
    </lineage>
</organism>
<dbReference type="Gene3D" id="3.30.200.20">
    <property type="entry name" value="Phosphorylase Kinase, domain 1"/>
    <property type="match status" value="1"/>
</dbReference>
<reference evidence="2 3" key="1">
    <citation type="submission" date="2016-11" db="EMBL/GenBank/DDBJ databases">
        <authorList>
            <person name="Jaros S."/>
            <person name="Januszkiewicz K."/>
            <person name="Wedrychowicz H."/>
        </authorList>
    </citation>
    <scope>NUCLEOTIDE SEQUENCE [LARGE SCALE GENOMIC DNA]</scope>
    <source>
        <strain evidence="2 3">DSM 43832</strain>
    </source>
</reference>
<dbReference type="RefSeq" id="WP_084755198.1">
    <property type="nucleotide sequence ID" value="NZ_CALGVN010000021.1"/>
</dbReference>
<dbReference type="EMBL" id="FRAP01000012">
    <property type="protein sequence ID" value="SHK80519.1"/>
    <property type="molecule type" value="Genomic_DNA"/>
</dbReference>
<dbReference type="Gene3D" id="1.10.510.10">
    <property type="entry name" value="Transferase(Phosphotransferase) domain 1"/>
    <property type="match status" value="1"/>
</dbReference>
<evidence type="ECO:0000256" key="1">
    <source>
        <dbReference type="SAM" id="MobiDB-lite"/>
    </source>
</evidence>
<dbReference type="AlphaFoldDB" id="A0A1M6VGC6"/>
<feature type="region of interest" description="Disordered" evidence="1">
    <location>
        <begin position="1"/>
        <end position="76"/>
    </location>
</feature>
<feature type="compositionally biased region" description="Basic and acidic residues" evidence="1">
    <location>
        <begin position="357"/>
        <end position="367"/>
    </location>
</feature>
<gene>
    <name evidence="2" type="ORF">SAMN05443637_112107</name>
</gene>
<dbReference type="Proteomes" id="UP000184363">
    <property type="component" value="Unassembled WGS sequence"/>
</dbReference>